<organism evidence="6 7">
    <name type="scientific">Methyloceanibacter stevinii</name>
    <dbReference type="NCBI Taxonomy" id="1774970"/>
    <lineage>
        <taxon>Bacteria</taxon>
        <taxon>Pseudomonadati</taxon>
        <taxon>Pseudomonadota</taxon>
        <taxon>Alphaproteobacteria</taxon>
        <taxon>Hyphomicrobiales</taxon>
        <taxon>Hyphomicrobiaceae</taxon>
        <taxon>Methyloceanibacter</taxon>
    </lineage>
</organism>
<dbReference type="SUPFAM" id="SSF46626">
    <property type="entry name" value="Cytochrome c"/>
    <property type="match status" value="1"/>
</dbReference>
<dbReference type="PROSITE" id="PS51007">
    <property type="entry name" value="CYTC"/>
    <property type="match status" value="1"/>
</dbReference>
<evidence type="ECO:0000256" key="4">
    <source>
        <dbReference type="PROSITE-ProRule" id="PRU00433"/>
    </source>
</evidence>
<dbReference type="EMBL" id="LPWE01000010">
    <property type="protein sequence ID" value="ODR95946.1"/>
    <property type="molecule type" value="Genomic_DNA"/>
</dbReference>
<keyword evidence="3 4" id="KW-0408">Iron</keyword>
<evidence type="ECO:0000256" key="3">
    <source>
        <dbReference type="ARBA" id="ARBA00023004"/>
    </source>
</evidence>
<feature type="domain" description="Cytochrome c" evidence="5">
    <location>
        <begin position="11"/>
        <end position="88"/>
    </location>
</feature>
<dbReference type="AlphaFoldDB" id="A0A1E3VSL3"/>
<reference evidence="6 7" key="1">
    <citation type="journal article" date="2016" name="Environ. Microbiol.">
        <title>New Methyloceanibacter diversity from North Sea sediments includes methanotroph containing solely the soluble methane monooxygenase.</title>
        <authorList>
            <person name="Vekeman B."/>
            <person name="Kerckhof F.M."/>
            <person name="Cremers G."/>
            <person name="de Vos P."/>
            <person name="Vandamme P."/>
            <person name="Boon N."/>
            <person name="Op den Camp H.J."/>
            <person name="Heylen K."/>
        </authorList>
    </citation>
    <scope>NUCLEOTIDE SEQUENCE [LARGE SCALE GENOMIC DNA]</scope>
    <source>
        <strain evidence="6 7">R-67176</strain>
    </source>
</reference>
<evidence type="ECO:0000256" key="2">
    <source>
        <dbReference type="ARBA" id="ARBA00022723"/>
    </source>
</evidence>
<dbReference type="GO" id="GO:0020037">
    <property type="term" value="F:heme binding"/>
    <property type="evidence" value="ECO:0007669"/>
    <property type="project" value="InterPro"/>
</dbReference>
<keyword evidence="7" id="KW-1185">Reference proteome</keyword>
<dbReference type="GO" id="GO:0046872">
    <property type="term" value="F:metal ion binding"/>
    <property type="evidence" value="ECO:0007669"/>
    <property type="project" value="UniProtKB-KW"/>
</dbReference>
<evidence type="ECO:0000313" key="6">
    <source>
        <dbReference type="EMBL" id="ODR95946.1"/>
    </source>
</evidence>
<dbReference type="InterPro" id="IPR036909">
    <property type="entry name" value="Cyt_c-like_dom_sf"/>
</dbReference>
<keyword evidence="1 4" id="KW-0349">Heme</keyword>
<comment type="caution">
    <text evidence="6">The sequence shown here is derived from an EMBL/GenBank/DDBJ whole genome shotgun (WGS) entry which is preliminary data.</text>
</comment>
<dbReference type="GO" id="GO:0009055">
    <property type="term" value="F:electron transfer activity"/>
    <property type="evidence" value="ECO:0007669"/>
    <property type="project" value="InterPro"/>
</dbReference>
<keyword evidence="2 4" id="KW-0479">Metal-binding</keyword>
<evidence type="ECO:0000313" key="7">
    <source>
        <dbReference type="Proteomes" id="UP000094172"/>
    </source>
</evidence>
<dbReference type="InterPro" id="IPR009056">
    <property type="entry name" value="Cyt_c-like_dom"/>
</dbReference>
<evidence type="ECO:0000256" key="1">
    <source>
        <dbReference type="ARBA" id="ARBA00022617"/>
    </source>
</evidence>
<dbReference type="STRING" id="1774970.AUC70_01455"/>
<dbReference type="Gene3D" id="1.10.760.10">
    <property type="entry name" value="Cytochrome c-like domain"/>
    <property type="match status" value="1"/>
</dbReference>
<evidence type="ECO:0000259" key="5">
    <source>
        <dbReference type="PROSITE" id="PS51007"/>
    </source>
</evidence>
<gene>
    <name evidence="6" type="ORF">AUC70_01455</name>
</gene>
<name>A0A1E3VSL3_9HYPH</name>
<protein>
    <recommendedName>
        <fullName evidence="5">Cytochrome c domain-containing protein</fullName>
    </recommendedName>
</protein>
<dbReference type="Proteomes" id="UP000094172">
    <property type="component" value="Unassembled WGS sequence"/>
</dbReference>
<accession>A0A1E3VSL3</accession>
<proteinExistence type="predicted"/>
<sequence>MCAAQDQPPAQTVEAKAALLAASCSGCHAKNASDEGFPSIYGRPAAEIRDLLLSFRSGQRESTVMGRLAKGYDDGEIALLSDYIAAQGTAH</sequence>